<feature type="compositionally biased region" description="Low complexity" evidence="1">
    <location>
        <begin position="403"/>
        <end position="416"/>
    </location>
</feature>
<organism evidence="2 3">
    <name type="scientific">Streptomyces stephensoniae</name>
    <dbReference type="NCBI Taxonomy" id="3375367"/>
    <lineage>
        <taxon>Bacteria</taxon>
        <taxon>Bacillati</taxon>
        <taxon>Actinomycetota</taxon>
        <taxon>Actinomycetes</taxon>
        <taxon>Kitasatosporales</taxon>
        <taxon>Streptomycetaceae</taxon>
        <taxon>Streptomyces</taxon>
    </lineage>
</organism>
<protein>
    <submittedName>
        <fullName evidence="2">ISAzo13 family transposase</fullName>
    </submittedName>
</protein>
<proteinExistence type="predicted"/>
<feature type="region of interest" description="Disordered" evidence="1">
    <location>
        <begin position="402"/>
        <end position="421"/>
    </location>
</feature>
<evidence type="ECO:0000256" key="1">
    <source>
        <dbReference type="SAM" id="MobiDB-lite"/>
    </source>
</evidence>
<gene>
    <name evidence="2" type="ORF">RM717_13730</name>
</gene>
<accession>A0ABU2W140</accession>
<keyword evidence="3" id="KW-1185">Reference proteome</keyword>
<dbReference type="InterPro" id="IPR011518">
    <property type="entry name" value="Transposase_36"/>
</dbReference>
<dbReference type="NCBIfam" id="NF033519">
    <property type="entry name" value="transpos_ISAzo13"/>
    <property type="match status" value="1"/>
</dbReference>
<dbReference type="Proteomes" id="UP001180556">
    <property type="component" value="Unassembled WGS sequence"/>
</dbReference>
<evidence type="ECO:0000313" key="2">
    <source>
        <dbReference type="EMBL" id="MDT0491565.1"/>
    </source>
</evidence>
<sequence>MGRPEGIEAVLAAKFQVLLPHLDERQRRLAIGAEALSLGHGGIRIVAAAAGVREGTVSRGAAELDSGQAPLGRARHPGGGRKKAAVLDPGLRPALLALVEPDERGDPMSPLHWTTKSTRKLAAELTRQGHRVSADTVAGLLREEGFSLQANAKTIEGAQHPDRDAQFRYLNEQARDHRDAGDPVISVDSKKKELIGDYRNAGHAWQPAGQPVRVKTHDFPGQAAKAIPYGIYDMTANTGWVSIGTDHDTAAFAVASIRRWWEAVGQHDYPRACRLLITADGGGSNGYRTRGWKTHLADLAAETGLEVTVCHLPPGTSKWNKIEHRLFSHITMNWRGRPLTSHEVMLQTIAATTSTGLTVQAELDSGEYPTGTRVSDDEITALPITRHRFHGDWNYTLHSQRLTDPATTDDTPSDGPSRLTRYSLQDPELTGMPRRELSELIDVLTPAMEAQREQVLRARRGHERLVAPGTGAKAKLTSADRVLVTVLHLRKIATMDLLGRLFDTTAMTISRAAKDVRPLLEAQGVRLPASTARFRTPTDIARFLDLDKSRSNRRVDSRQALRPRRFGPWPRVGW</sequence>
<comment type="caution">
    <text evidence="2">The sequence shown here is derived from an EMBL/GenBank/DDBJ whole genome shotgun (WGS) entry which is preliminary data.</text>
</comment>
<dbReference type="RefSeq" id="WP_311599529.1">
    <property type="nucleotide sequence ID" value="NZ_JAVRFG010000015.1"/>
</dbReference>
<dbReference type="EMBL" id="JAVRFG010000015">
    <property type="protein sequence ID" value="MDT0491565.1"/>
    <property type="molecule type" value="Genomic_DNA"/>
</dbReference>
<reference evidence="3" key="1">
    <citation type="submission" date="2023-07" db="EMBL/GenBank/DDBJ databases">
        <title>30 novel species of actinomycetes from the DSMZ collection.</title>
        <authorList>
            <person name="Nouioui I."/>
        </authorList>
    </citation>
    <scope>NUCLEOTIDE SEQUENCE [LARGE SCALE GENOMIC DNA]</scope>
    <source>
        <strain evidence="3">DSM 40932</strain>
    </source>
</reference>
<dbReference type="Pfam" id="PF07592">
    <property type="entry name" value="DDE_Tnp_ISAZ013"/>
    <property type="match status" value="1"/>
</dbReference>
<name>A0ABU2W140_9ACTN</name>
<evidence type="ECO:0000313" key="3">
    <source>
        <dbReference type="Proteomes" id="UP001180556"/>
    </source>
</evidence>